<dbReference type="PROSITE" id="PS00397">
    <property type="entry name" value="RECOMBINASES_1"/>
    <property type="match status" value="1"/>
</dbReference>
<dbReference type="Proteomes" id="UP000184038">
    <property type="component" value="Unassembled WGS sequence"/>
</dbReference>
<dbReference type="PANTHER" id="PTHR30461">
    <property type="entry name" value="DNA-INVERTASE FROM LAMBDOID PROPHAGE"/>
    <property type="match status" value="1"/>
</dbReference>
<dbReference type="STRING" id="1120996.SAMN02746066_02264"/>
<name>A0A1M7JGN2_9FIRM</name>
<keyword evidence="2" id="KW-0238">DNA-binding</keyword>
<keyword evidence="9" id="KW-1185">Reference proteome</keyword>
<dbReference type="InterPro" id="IPR006118">
    <property type="entry name" value="Recombinase_CS"/>
</dbReference>
<evidence type="ECO:0000256" key="1">
    <source>
        <dbReference type="ARBA" id="ARBA00022908"/>
    </source>
</evidence>
<dbReference type="AlphaFoldDB" id="A0A1M7JGN2"/>
<dbReference type="EMBL" id="FRCP01000011">
    <property type="protein sequence ID" value="SHM52125.1"/>
    <property type="molecule type" value="Genomic_DNA"/>
</dbReference>
<dbReference type="GO" id="GO:0000150">
    <property type="term" value="F:DNA strand exchange activity"/>
    <property type="evidence" value="ECO:0007669"/>
    <property type="project" value="InterPro"/>
</dbReference>
<accession>A0A1M7JGN2</accession>
<dbReference type="InterPro" id="IPR011109">
    <property type="entry name" value="DNA_bind_recombinase_dom"/>
</dbReference>
<dbReference type="InterPro" id="IPR050639">
    <property type="entry name" value="SSR_resolvase"/>
</dbReference>
<proteinExistence type="predicted"/>
<dbReference type="SMART" id="SM00857">
    <property type="entry name" value="Resolvase"/>
    <property type="match status" value="1"/>
</dbReference>
<feature type="domain" description="Resolvase/invertase-type recombinase catalytic" evidence="6">
    <location>
        <begin position="3"/>
        <end position="153"/>
    </location>
</feature>
<dbReference type="OrthoDB" id="9781670at2"/>
<dbReference type="PANTHER" id="PTHR30461:SF23">
    <property type="entry name" value="DNA RECOMBINASE-RELATED"/>
    <property type="match status" value="1"/>
</dbReference>
<dbReference type="PROSITE" id="PS51736">
    <property type="entry name" value="RECOMBINASES_3"/>
    <property type="match status" value="1"/>
</dbReference>
<reference evidence="8 9" key="1">
    <citation type="submission" date="2016-11" db="EMBL/GenBank/DDBJ databases">
        <authorList>
            <person name="Jaros S."/>
            <person name="Januszkiewicz K."/>
            <person name="Wedrychowicz H."/>
        </authorList>
    </citation>
    <scope>NUCLEOTIDE SEQUENCE [LARGE SCALE GENOMIC DNA]</scope>
    <source>
        <strain evidence="8 9">DSM 15930</strain>
    </source>
</reference>
<dbReference type="InterPro" id="IPR038109">
    <property type="entry name" value="DNA_bind_recomb_sf"/>
</dbReference>
<dbReference type="Gene3D" id="3.90.1750.20">
    <property type="entry name" value="Putative Large Serine Recombinase, Chain B, Domain 2"/>
    <property type="match status" value="1"/>
</dbReference>
<keyword evidence="1" id="KW-0229">DNA integration</keyword>
<dbReference type="Gene3D" id="3.40.50.1390">
    <property type="entry name" value="Resolvase, N-terminal catalytic domain"/>
    <property type="match status" value="1"/>
</dbReference>
<feature type="domain" description="Recombinase" evidence="7">
    <location>
        <begin position="160"/>
        <end position="274"/>
    </location>
</feature>
<dbReference type="GO" id="GO:0015074">
    <property type="term" value="P:DNA integration"/>
    <property type="evidence" value="ECO:0007669"/>
    <property type="project" value="UniProtKB-KW"/>
</dbReference>
<dbReference type="CDD" id="cd00338">
    <property type="entry name" value="Ser_Recombinase"/>
    <property type="match status" value="1"/>
</dbReference>
<evidence type="ECO:0000256" key="5">
    <source>
        <dbReference type="PROSITE-ProRule" id="PRU10137"/>
    </source>
</evidence>
<feature type="active site" description="O-(5'-phospho-DNA)-serine intermediate" evidence="4 5">
    <location>
        <position position="11"/>
    </location>
</feature>
<dbReference type="InterPro" id="IPR036162">
    <property type="entry name" value="Resolvase-like_N_sf"/>
</dbReference>
<sequence>MNTAAIYIRVSTEDQTDYSPDAQKRLLLSYAKQNDFLVPEEYIYIDEGISGRRADKRPAFMQMIRMAKKKPRPFDVILVHKFDRFSRSREDSILYKSLLKRECGIRVISTTEHLDDDKFSIILEAILEAMAEYYSLNLSDEVLKGMTEKAIRGGYQAAPPLGYEIKYAREIPKIKEDEAQIVRSIFDRFINFHQSPYEIAKELNRKGFLTKRSNPFEKRTIEYILKNPFYAGYIRFQLKRDAEASILTKGLHESLITEEEYQTVKAYYTNRVRKPREHSKGCKHWLSGMVKCGNCGNSLLVFKRTLEIQNKTYYNLQCCGYQKGRCLQSHQLSEKKLLSTLTSSLMEVYPQNSNIYQLSVHTMNTPTEDMQANKEALHKHSIRLQRAKDAYLNGVDTLEEYTVTKMAVTKEITLIEQNIQKALNSTNTELSNPIYLSLAEILQSEIVSESDKQNILSSLIHHIVYDKTNATLRFYYNAPNLSK</sequence>
<evidence type="ECO:0000256" key="2">
    <source>
        <dbReference type="ARBA" id="ARBA00023125"/>
    </source>
</evidence>
<evidence type="ECO:0000313" key="8">
    <source>
        <dbReference type="EMBL" id="SHM52125.1"/>
    </source>
</evidence>
<evidence type="ECO:0000256" key="4">
    <source>
        <dbReference type="PIRSR" id="PIRSR606118-50"/>
    </source>
</evidence>
<dbReference type="RefSeq" id="WP_073287691.1">
    <property type="nucleotide sequence ID" value="NZ_FRCP01000011.1"/>
</dbReference>
<gene>
    <name evidence="8" type="ORF">SAMN02746066_02264</name>
</gene>
<organism evidence="8 9">
    <name type="scientific">Anaerosporobacter mobilis DSM 15930</name>
    <dbReference type="NCBI Taxonomy" id="1120996"/>
    <lineage>
        <taxon>Bacteria</taxon>
        <taxon>Bacillati</taxon>
        <taxon>Bacillota</taxon>
        <taxon>Clostridia</taxon>
        <taxon>Lachnospirales</taxon>
        <taxon>Lachnospiraceae</taxon>
        <taxon>Anaerosporobacter</taxon>
    </lineage>
</organism>
<dbReference type="GO" id="GO:0003677">
    <property type="term" value="F:DNA binding"/>
    <property type="evidence" value="ECO:0007669"/>
    <property type="project" value="UniProtKB-KW"/>
</dbReference>
<evidence type="ECO:0000259" key="7">
    <source>
        <dbReference type="PROSITE" id="PS51737"/>
    </source>
</evidence>
<dbReference type="SUPFAM" id="SSF53041">
    <property type="entry name" value="Resolvase-like"/>
    <property type="match status" value="1"/>
</dbReference>
<keyword evidence="3" id="KW-0233">DNA recombination</keyword>
<evidence type="ECO:0000313" key="9">
    <source>
        <dbReference type="Proteomes" id="UP000184038"/>
    </source>
</evidence>
<dbReference type="PROSITE" id="PS51737">
    <property type="entry name" value="RECOMBINASE_DNA_BIND"/>
    <property type="match status" value="1"/>
</dbReference>
<protein>
    <submittedName>
        <fullName evidence="8">Site-specific DNA recombinase</fullName>
    </submittedName>
</protein>
<evidence type="ECO:0000256" key="3">
    <source>
        <dbReference type="ARBA" id="ARBA00023172"/>
    </source>
</evidence>
<dbReference type="Pfam" id="PF00239">
    <property type="entry name" value="Resolvase"/>
    <property type="match status" value="1"/>
</dbReference>
<evidence type="ECO:0000259" key="6">
    <source>
        <dbReference type="PROSITE" id="PS51736"/>
    </source>
</evidence>
<dbReference type="Pfam" id="PF07508">
    <property type="entry name" value="Recombinase"/>
    <property type="match status" value="1"/>
</dbReference>
<dbReference type="Pfam" id="PF13408">
    <property type="entry name" value="Zn_ribbon_recom"/>
    <property type="match status" value="1"/>
</dbReference>
<dbReference type="InterPro" id="IPR006119">
    <property type="entry name" value="Resolv_N"/>
</dbReference>
<dbReference type="InterPro" id="IPR025827">
    <property type="entry name" value="Zn_ribbon_recom_dom"/>
</dbReference>